<comment type="subcellular location">
    <subcellularLocation>
        <location evidence="1">Cytoplasm</location>
        <location evidence="1">Cytoskeleton</location>
        <location evidence="1">Cilium axoneme</location>
    </subcellularLocation>
</comment>
<keyword evidence="4" id="KW-0677">Repeat</keyword>
<evidence type="ECO:0000256" key="11">
    <source>
        <dbReference type="ARBA" id="ARBA00023212"/>
    </source>
</evidence>
<dbReference type="InterPro" id="IPR035706">
    <property type="entry name" value="AAA_9"/>
</dbReference>
<evidence type="ECO:0000313" key="17">
    <source>
        <dbReference type="Proteomes" id="UP000023152"/>
    </source>
</evidence>
<protein>
    <recommendedName>
        <fullName evidence="18">Dynein heavy chain</fullName>
    </recommendedName>
</protein>
<evidence type="ECO:0000256" key="8">
    <source>
        <dbReference type="ARBA" id="ARBA00023054"/>
    </source>
</evidence>
<dbReference type="FunFam" id="3.40.50.300:FF:000049">
    <property type="entry name" value="Dynein, axonemal, heavy chain 5"/>
    <property type="match status" value="1"/>
</dbReference>
<keyword evidence="9" id="KW-0969">Cilium</keyword>
<evidence type="ECO:0000256" key="9">
    <source>
        <dbReference type="ARBA" id="ARBA00023069"/>
    </source>
</evidence>
<evidence type="ECO:0008006" key="18">
    <source>
        <dbReference type="Google" id="ProtNLM"/>
    </source>
</evidence>
<dbReference type="AlphaFoldDB" id="X6LSL6"/>
<dbReference type="Gene3D" id="1.10.8.1220">
    <property type="match status" value="1"/>
</dbReference>
<keyword evidence="10" id="KW-0505">Motor protein</keyword>
<dbReference type="Pfam" id="PF12777">
    <property type="entry name" value="MT"/>
    <property type="match status" value="1"/>
</dbReference>
<dbReference type="Proteomes" id="UP000023152">
    <property type="component" value="Unassembled WGS sequence"/>
</dbReference>
<keyword evidence="12" id="KW-0966">Cell projection</keyword>
<dbReference type="PANTHER" id="PTHR22878">
    <property type="entry name" value="DYNEIN HEAVY CHAIN 6, AXONEMAL-LIKE-RELATED"/>
    <property type="match status" value="1"/>
</dbReference>
<dbReference type="GO" id="GO:0005524">
    <property type="term" value="F:ATP binding"/>
    <property type="evidence" value="ECO:0007669"/>
    <property type="project" value="UniProtKB-KW"/>
</dbReference>
<dbReference type="InterPro" id="IPR026983">
    <property type="entry name" value="DHC"/>
</dbReference>
<dbReference type="InterPro" id="IPR027417">
    <property type="entry name" value="P-loop_NTPase"/>
</dbReference>
<dbReference type="GO" id="GO:0007018">
    <property type="term" value="P:microtubule-based movement"/>
    <property type="evidence" value="ECO:0007669"/>
    <property type="project" value="InterPro"/>
</dbReference>
<evidence type="ECO:0000256" key="5">
    <source>
        <dbReference type="ARBA" id="ARBA00022741"/>
    </source>
</evidence>
<evidence type="ECO:0000313" key="16">
    <source>
        <dbReference type="EMBL" id="ETO04868.1"/>
    </source>
</evidence>
<evidence type="ECO:0000256" key="13">
    <source>
        <dbReference type="SAM" id="Coils"/>
    </source>
</evidence>
<name>X6LSL6_RETFI</name>
<dbReference type="Pfam" id="PF12781">
    <property type="entry name" value="AAA_9"/>
    <property type="match status" value="1"/>
</dbReference>
<accession>X6LSL6</accession>
<dbReference type="OMA" id="CARENYR"/>
<organism evidence="16 17">
    <name type="scientific">Reticulomyxa filosa</name>
    <dbReference type="NCBI Taxonomy" id="46433"/>
    <lineage>
        <taxon>Eukaryota</taxon>
        <taxon>Sar</taxon>
        <taxon>Rhizaria</taxon>
        <taxon>Retaria</taxon>
        <taxon>Foraminifera</taxon>
        <taxon>Monothalamids</taxon>
        <taxon>Reticulomyxidae</taxon>
        <taxon>Reticulomyxa</taxon>
    </lineage>
</organism>
<dbReference type="Gene3D" id="3.40.50.300">
    <property type="entry name" value="P-loop containing nucleotide triphosphate hydrolases"/>
    <property type="match status" value="1"/>
</dbReference>
<evidence type="ECO:0000259" key="15">
    <source>
        <dbReference type="Pfam" id="PF12781"/>
    </source>
</evidence>
<keyword evidence="2" id="KW-0963">Cytoplasm</keyword>
<evidence type="ECO:0000256" key="12">
    <source>
        <dbReference type="ARBA" id="ARBA00023273"/>
    </source>
</evidence>
<evidence type="ECO:0000256" key="7">
    <source>
        <dbReference type="ARBA" id="ARBA00023017"/>
    </source>
</evidence>
<dbReference type="GO" id="GO:0030286">
    <property type="term" value="C:dynein complex"/>
    <property type="evidence" value="ECO:0007669"/>
    <property type="project" value="UniProtKB-KW"/>
</dbReference>
<dbReference type="InterPro" id="IPR024743">
    <property type="entry name" value="Dynein_HC_stalk"/>
</dbReference>
<dbReference type="OrthoDB" id="10251809at2759"/>
<dbReference type="GO" id="GO:0045505">
    <property type="term" value="F:dynein intermediate chain binding"/>
    <property type="evidence" value="ECO:0007669"/>
    <property type="project" value="InterPro"/>
</dbReference>
<feature type="coiled-coil region" evidence="13">
    <location>
        <begin position="94"/>
        <end position="156"/>
    </location>
</feature>
<feature type="domain" description="Dynein heavy chain ATP-binding dynein motor region" evidence="15">
    <location>
        <begin position="239"/>
        <end position="459"/>
    </location>
</feature>
<evidence type="ECO:0000256" key="1">
    <source>
        <dbReference type="ARBA" id="ARBA00004430"/>
    </source>
</evidence>
<keyword evidence="17" id="KW-1185">Reference proteome</keyword>
<dbReference type="GO" id="GO:0005874">
    <property type="term" value="C:microtubule"/>
    <property type="evidence" value="ECO:0007669"/>
    <property type="project" value="UniProtKB-KW"/>
</dbReference>
<keyword evidence="11" id="KW-0206">Cytoskeleton</keyword>
<dbReference type="GO" id="GO:0005930">
    <property type="term" value="C:axoneme"/>
    <property type="evidence" value="ECO:0007669"/>
    <property type="project" value="UniProtKB-SubCell"/>
</dbReference>
<reference evidence="16 17" key="1">
    <citation type="journal article" date="2013" name="Curr. Biol.">
        <title>The Genome of the Foraminiferan Reticulomyxa filosa.</title>
        <authorList>
            <person name="Glockner G."/>
            <person name="Hulsmann N."/>
            <person name="Schleicher M."/>
            <person name="Noegel A.A."/>
            <person name="Eichinger L."/>
            <person name="Gallinger C."/>
            <person name="Pawlowski J."/>
            <person name="Sierra R."/>
            <person name="Euteneuer U."/>
            <person name="Pillet L."/>
            <person name="Moustafa A."/>
            <person name="Platzer M."/>
            <person name="Groth M."/>
            <person name="Szafranski K."/>
            <person name="Schliwa M."/>
        </authorList>
    </citation>
    <scope>NUCLEOTIDE SEQUENCE [LARGE SCALE GENOMIC DNA]</scope>
</reference>
<gene>
    <name evidence="16" type="ORF">RFI_32528</name>
</gene>
<evidence type="ECO:0000256" key="10">
    <source>
        <dbReference type="ARBA" id="ARBA00023175"/>
    </source>
</evidence>
<dbReference type="Gene3D" id="1.20.920.20">
    <property type="match status" value="1"/>
</dbReference>
<dbReference type="PANTHER" id="PTHR22878:SF68">
    <property type="entry name" value="DYNEIN HEAVY CHAIN 6, AXONEMAL-LIKE"/>
    <property type="match status" value="1"/>
</dbReference>
<evidence type="ECO:0000259" key="14">
    <source>
        <dbReference type="Pfam" id="PF12777"/>
    </source>
</evidence>
<dbReference type="EMBL" id="ASPP01028831">
    <property type="protein sequence ID" value="ETO04868.1"/>
    <property type="molecule type" value="Genomic_DNA"/>
</dbReference>
<sequence length="683" mass="78494">MSAVMTLLGEDSSWMSSKKALSDANFLLRLKEYDKDSIDAGILKKIKRFTTMEDFVYESVKSKSIAAAAMCSWVCAMEVYAEVYAEVEPKREKLKQAQADLFAKQESLKEIMKELEKIEAHVLLLKAQFDKSEAEKKELTEKADELETKLGRAGQLLEGLYGERVRWEATIDQLKELSQNLVGDCAIAAAFLTYAGPFDAEYRNALINQHWTKFIKFHQLKMSNSFQFHKFLVDPTNLRKWEICGLPSDSFSADNAALVMKAGIRVPLIIDPQEQAKKWIQHIFQDQLEVIDTKADLVSTLTRAIQFGTAVLVKGAGEVLDSTFDPLLSKNFVVQGSKRLVKFGTKLIDYHENFRLFITTCLSNPHYCPDTCTKVSIVKFGIKLKGLEDQLLGIVVQHEEPKLEQDKFKLAIEVSQNKKQLIDLEDEILNTLTNAKGSLLGNTLLIDTLQHSKTASENVKEALAVSEETERSIDCARENYRSCAIRAAILYSVLMDLAQISPMYQFSLESDQLRIRVAQWLNSSRNYKYKLKKMHPFIEDEEDLEERIEALNNWHIHSVYENTCRGLFEKHKLLFSFRMCVTQLQLKNKINMSEYQFFLKGAQISNRDELPPSINDEWLDNVLWENVCQLSKFPAFADLMESFNQNGRAWKVWFQEESPEAARLPGDWDNKLDEFQKMVCYHY</sequence>
<evidence type="ECO:0000256" key="6">
    <source>
        <dbReference type="ARBA" id="ARBA00022840"/>
    </source>
</evidence>
<keyword evidence="7" id="KW-0243">Dynein</keyword>
<proteinExistence type="predicted"/>
<evidence type="ECO:0000256" key="3">
    <source>
        <dbReference type="ARBA" id="ARBA00022701"/>
    </source>
</evidence>
<keyword evidence="6" id="KW-0067">ATP-binding</keyword>
<evidence type="ECO:0000256" key="2">
    <source>
        <dbReference type="ARBA" id="ARBA00022490"/>
    </source>
</evidence>
<comment type="caution">
    <text evidence="16">The sequence shown here is derived from an EMBL/GenBank/DDBJ whole genome shotgun (WGS) entry which is preliminary data.</text>
</comment>
<keyword evidence="5" id="KW-0547">Nucleotide-binding</keyword>
<keyword evidence="8 13" id="KW-0175">Coiled coil</keyword>
<keyword evidence="3" id="KW-0493">Microtubule</keyword>
<dbReference type="GO" id="GO:0051959">
    <property type="term" value="F:dynein light intermediate chain binding"/>
    <property type="evidence" value="ECO:0007669"/>
    <property type="project" value="InterPro"/>
</dbReference>
<feature type="domain" description="Dynein heavy chain coiled coil stalk" evidence="14">
    <location>
        <begin position="9"/>
        <end position="215"/>
    </location>
</feature>
<dbReference type="Gene3D" id="6.10.140.1060">
    <property type="match status" value="1"/>
</dbReference>
<evidence type="ECO:0000256" key="4">
    <source>
        <dbReference type="ARBA" id="ARBA00022737"/>
    </source>
</evidence>